<keyword evidence="1" id="KW-0812">Transmembrane</keyword>
<keyword evidence="1" id="KW-0472">Membrane</keyword>
<dbReference type="InterPro" id="IPR020269">
    <property type="entry name" value="Phage_Mu_Releasin"/>
</dbReference>
<proteinExistence type="predicted"/>
<protein>
    <submittedName>
        <fullName evidence="2">Protein of uncharacterized function (DUF2730)</fullName>
    </submittedName>
</protein>
<keyword evidence="3" id="KW-1185">Reference proteome</keyword>
<evidence type="ECO:0000256" key="1">
    <source>
        <dbReference type="SAM" id="Phobius"/>
    </source>
</evidence>
<dbReference type="EMBL" id="LR134510">
    <property type="protein sequence ID" value="VEJ09734.1"/>
    <property type="molecule type" value="Genomic_DNA"/>
</dbReference>
<keyword evidence="1" id="KW-1133">Transmembrane helix</keyword>
<evidence type="ECO:0000313" key="2">
    <source>
        <dbReference type="EMBL" id="VEJ09734.1"/>
    </source>
</evidence>
<dbReference type="AlphaFoldDB" id="A0A448TUX9"/>
<reference evidence="2 3" key="1">
    <citation type="submission" date="2018-12" db="EMBL/GenBank/DDBJ databases">
        <authorList>
            <consortium name="Pathogen Informatics"/>
        </authorList>
    </citation>
    <scope>NUCLEOTIDE SEQUENCE [LARGE SCALE GENOMIC DNA]</scope>
    <source>
        <strain evidence="2 3">NCTC12871</strain>
    </source>
</reference>
<dbReference type="RefSeq" id="WP_172594227.1">
    <property type="nucleotide sequence ID" value="NZ_LR134510.1"/>
</dbReference>
<gene>
    <name evidence="2" type="ORF">NCTC12871_01217</name>
</gene>
<evidence type="ECO:0000313" key="3">
    <source>
        <dbReference type="Proteomes" id="UP000279799"/>
    </source>
</evidence>
<sequence length="78" mass="9362">MSEILMWLKEYWGFLVGIITVVSPFVWLKLDARYAKKNDLHELRQSLLRIEKTMTTLEVHIQKSQEILNMLMKKELNK</sequence>
<organism evidence="2 3">
    <name type="scientific">Actinobacillus delphinicola</name>
    <dbReference type="NCBI Taxonomy" id="51161"/>
    <lineage>
        <taxon>Bacteria</taxon>
        <taxon>Pseudomonadati</taxon>
        <taxon>Pseudomonadota</taxon>
        <taxon>Gammaproteobacteria</taxon>
        <taxon>Pasteurellales</taxon>
        <taxon>Pasteurellaceae</taxon>
        <taxon>Actinobacillus</taxon>
    </lineage>
</organism>
<dbReference type="Proteomes" id="UP000279799">
    <property type="component" value="Chromosome"/>
</dbReference>
<dbReference type="KEGG" id="adp:NCTC12871_01217"/>
<name>A0A448TUX9_9PAST</name>
<accession>A0A448TUX9</accession>
<feature type="transmembrane region" description="Helical" evidence="1">
    <location>
        <begin position="12"/>
        <end position="30"/>
    </location>
</feature>
<dbReference type="Pfam" id="PF10805">
    <property type="entry name" value="DUF2730"/>
    <property type="match status" value="1"/>
</dbReference>